<evidence type="ECO:0000313" key="4">
    <source>
        <dbReference type="EMBL" id="MVA77406.1"/>
    </source>
</evidence>
<feature type="domain" description="C4-type zinc ribbon" evidence="2">
    <location>
        <begin position="204"/>
        <end position="238"/>
    </location>
</feature>
<reference evidence="4 5" key="1">
    <citation type="submission" date="2019-12" db="EMBL/GenBank/DDBJ databases">
        <title>Auraticoccus cholistani sp. nov., an actinomycete isolated from soil of Cholistan desert.</title>
        <authorList>
            <person name="Cheema M.T."/>
        </authorList>
    </citation>
    <scope>NUCLEOTIDE SEQUENCE [LARGE SCALE GENOMIC DNA]</scope>
    <source>
        <strain evidence="4 5">F435</strain>
    </source>
</reference>
<comment type="caution">
    <text evidence="4">The sequence shown here is derived from an EMBL/GenBank/DDBJ whole genome shotgun (WGS) entry which is preliminary data.</text>
</comment>
<evidence type="ECO:0000259" key="2">
    <source>
        <dbReference type="Pfam" id="PF02591"/>
    </source>
</evidence>
<dbReference type="Pfam" id="PF24481">
    <property type="entry name" value="CT398_CC"/>
    <property type="match status" value="1"/>
</dbReference>
<dbReference type="Pfam" id="PF02591">
    <property type="entry name" value="Zn_ribbon_9"/>
    <property type="match status" value="1"/>
</dbReference>
<dbReference type="EMBL" id="WPCU01000010">
    <property type="protein sequence ID" value="MVA77406.1"/>
    <property type="molecule type" value="Genomic_DNA"/>
</dbReference>
<keyword evidence="5" id="KW-1185">Reference proteome</keyword>
<evidence type="ECO:0000256" key="1">
    <source>
        <dbReference type="SAM" id="Coils"/>
    </source>
</evidence>
<accession>A0A6A9UWT5</accession>
<proteinExistence type="predicted"/>
<dbReference type="InterPro" id="IPR003743">
    <property type="entry name" value="Zf-RING_7"/>
</dbReference>
<keyword evidence="1" id="KW-0175">Coiled coil</keyword>
<sequence>MKAAPNEQLRLLDLQAVDTHIAQLLHRKRTLPELADIAALEREQEQLADEIVAADTRVSDLTTAQRRAEADLEPVRERRARNQQRIDAGQVPDPKALAAMVEEVEHLGTRIAVLEDAELEVMEQLEEAQERRAELGRQAEALEAKLATYRAARDAKIADIDAEGRELVAERKRLAPGIGKDLLTLYDRVRTSQGSGAAALEQGRCSGCRIDVDAADLRRFAAAPADEVLRCGECGRILVRTARSGL</sequence>
<dbReference type="Gene3D" id="1.10.287.1490">
    <property type="match status" value="1"/>
</dbReference>
<protein>
    <submittedName>
        <fullName evidence="4">Uncharacterized protein</fullName>
    </submittedName>
</protein>
<organism evidence="4 5">
    <name type="scientific">Auraticoccus cholistanensis</name>
    <dbReference type="NCBI Taxonomy" id="2656650"/>
    <lineage>
        <taxon>Bacteria</taxon>
        <taxon>Bacillati</taxon>
        <taxon>Actinomycetota</taxon>
        <taxon>Actinomycetes</taxon>
        <taxon>Propionibacteriales</taxon>
        <taxon>Propionibacteriaceae</taxon>
        <taxon>Auraticoccus</taxon>
    </lineage>
</organism>
<dbReference type="PANTHER" id="PTHR39082:SF1">
    <property type="entry name" value="SCAVENGER RECEPTOR CLASS A MEMBER 3"/>
    <property type="match status" value="1"/>
</dbReference>
<dbReference type="AlphaFoldDB" id="A0A6A9UWT5"/>
<feature type="domain" description="CT398-like coiled coil hairpin" evidence="3">
    <location>
        <begin position="14"/>
        <end position="194"/>
    </location>
</feature>
<dbReference type="InterPro" id="IPR056003">
    <property type="entry name" value="CT398_CC_hairpin"/>
</dbReference>
<name>A0A6A9UWT5_9ACTN</name>
<feature type="coiled-coil region" evidence="1">
    <location>
        <begin position="111"/>
        <end position="152"/>
    </location>
</feature>
<dbReference type="Proteomes" id="UP000435304">
    <property type="component" value="Unassembled WGS sequence"/>
</dbReference>
<dbReference type="InterPro" id="IPR052376">
    <property type="entry name" value="Oxidative_Scav/Glycosyltrans"/>
</dbReference>
<evidence type="ECO:0000259" key="3">
    <source>
        <dbReference type="Pfam" id="PF24481"/>
    </source>
</evidence>
<gene>
    <name evidence="4" type="ORF">GC722_15455</name>
</gene>
<evidence type="ECO:0000313" key="5">
    <source>
        <dbReference type="Proteomes" id="UP000435304"/>
    </source>
</evidence>
<dbReference type="PANTHER" id="PTHR39082">
    <property type="entry name" value="PHOSPHOLIPASE C-BETA-2-RELATED"/>
    <property type="match status" value="1"/>
</dbReference>